<evidence type="ECO:0000259" key="3">
    <source>
        <dbReference type="Pfam" id="PF20151"/>
    </source>
</evidence>
<reference evidence="4" key="1">
    <citation type="submission" date="2022-07" db="EMBL/GenBank/DDBJ databases">
        <title>Genome Sequence of Leucocoprinus birnbaumii.</title>
        <authorList>
            <person name="Buettner E."/>
        </authorList>
    </citation>
    <scope>NUCLEOTIDE SEQUENCE</scope>
    <source>
        <strain evidence="4">VT141</strain>
    </source>
</reference>
<dbReference type="Pfam" id="PF20151">
    <property type="entry name" value="DUF6533"/>
    <property type="match status" value="2"/>
</dbReference>
<comment type="caution">
    <text evidence="4">The sequence shown here is derived from an EMBL/GenBank/DDBJ whole genome shotgun (WGS) entry which is preliminary data.</text>
</comment>
<feature type="domain" description="DUF6533" evidence="3">
    <location>
        <begin position="25"/>
        <end position="69"/>
    </location>
</feature>
<sequence>MISHIGILTLVLHELSAIDYRQVNCLIFAAFTAATFDRLPTLDSEIALVWNAHWNIIRMLYRLVHILPFPVLFIFLCLQFNYTHSDWACYMVFNLGAVQKASVTAIRGLVTPTIPQKSAKSNRMSTVPSPEALLQEIEKALYIWRQVNILDWFLMLNLEATLIWRSSWNWLKALFLLARYMPFMYLPILFYHQFGSRGLATGEACPAMYSAVTWIFAIGAGIAERRWSYYSDILKPFLMNDFSNDYYSGLDDPNMGDLGTEPGVLAEDRDDRCFDFLIKDDLFPIPGLGIGCFVQALGPMPAAGYILLAVFDAGNLLLMIVRGVSIFRQRGSRSNLSKIVYGNGIIYYFYIFGLSLANALIVFISPDFYLLLIMMEAVIHSVLACRVILNIREHGKMNAAVEYPDYQGNLLGRETEGISYSYGKP</sequence>
<feature type="transmembrane region" description="Helical" evidence="1">
    <location>
        <begin position="345"/>
        <end position="364"/>
    </location>
</feature>
<accession>A0AAD5VR40</accession>
<keyword evidence="1" id="KW-1133">Transmembrane helix</keyword>
<feature type="domain" description="DUF6533" evidence="3">
    <location>
        <begin position="149"/>
        <end position="184"/>
    </location>
</feature>
<protein>
    <recommendedName>
        <fullName evidence="3">DUF6533 domain-containing protein</fullName>
    </recommendedName>
</protein>
<dbReference type="AlphaFoldDB" id="A0AAD5VR40"/>
<evidence type="ECO:0000256" key="1">
    <source>
        <dbReference type="SAM" id="Phobius"/>
    </source>
</evidence>
<proteinExistence type="predicted"/>
<keyword evidence="1" id="KW-0812">Transmembrane</keyword>
<feature type="chain" id="PRO_5042082608" description="DUF6533 domain-containing protein" evidence="2">
    <location>
        <begin position="18"/>
        <end position="425"/>
    </location>
</feature>
<gene>
    <name evidence="4" type="ORF">NP233_g7454</name>
</gene>
<evidence type="ECO:0000313" key="5">
    <source>
        <dbReference type="Proteomes" id="UP001213000"/>
    </source>
</evidence>
<organism evidence="4 5">
    <name type="scientific">Leucocoprinus birnbaumii</name>
    <dbReference type="NCBI Taxonomy" id="56174"/>
    <lineage>
        <taxon>Eukaryota</taxon>
        <taxon>Fungi</taxon>
        <taxon>Dikarya</taxon>
        <taxon>Basidiomycota</taxon>
        <taxon>Agaricomycotina</taxon>
        <taxon>Agaricomycetes</taxon>
        <taxon>Agaricomycetidae</taxon>
        <taxon>Agaricales</taxon>
        <taxon>Agaricineae</taxon>
        <taxon>Agaricaceae</taxon>
        <taxon>Leucocoprinus</taxon>
    </lineage>
</organism>
<feature type="transmembrane region" description="Helical" evidence="1">
    <location>
        <begin position="204"/>
        <end position="223"/>
    </location>
</feature>
<feature type="transmembrane region" description="Helical" evidence="1">
    <location>
        <begin position="173"/>
        <end position="192"/>
    </location>
</feature>
<feature type="transmembrane region" description="Helical" evidence="1">
    <location>
        <begin position="59"/>
        <end position="78"/>
    </location>
</feature>
<evidence type="ECO:0000313" key="4">
    <source>
        <dbReference type="EMBL" id="KAJ3565718.1"/>
    </source>
</evidence>
<feature type="transmembrane region" description="Helical" evidence="1">
    <location>
        <begin position="370"/>
        <end position="389"/>
    </location>
</feature>
<keyword evidence="5" id="KW-1185">Reference proteome</keyword>
<keyword evidence="1" id="KW-0472">Membrane</keyword>
<name>A0AAD5VR40_9AGAR</name>
<keyword evidence="2" id="KW-0732">Signal</keyword>
<feature type="signal peptide" evidence="2">
    <location>
        <begin position="1"/>
        <end position="17"/>
    </location>
</feature>
<dbReference type="Proteomes" id="UP001213000">
    <property type="component" value="Unassembled WGS sequence"/>
</dbReference>
<feature type="transmembrane region" description="Helical" evidence="1">
    <location>
        <begin position="303"/>
        <end position="324"/>
    </location>
</feature>
<dbReference type="EMBL" id="JANIEX010000545">
    <property type="protein sequence ID" value="KAJ3565718.1"/>
    <property type="molecule type" value="Genomic_DNA"/>
</dbReference>
<evidence type="ECO:0000256" key="2">
    <source>
        <dbReference type="SAM" id="SignalP"/>
    </source>
</evidence>
<dbReference type="InterPro" id="IPR045340">
    <property type="entry name" value="DUF6533"/>
</dbReference>